<dbReference type="InterPro" id="IPR057247">
    <property type="entry name" value="CARBOXYPEPT_ZN_2"/>
</dbReference>
<dbReference type="SUPFAM" id="SSF63501">
    <property type="entry name" value="Frizzled cysteine-rich domain"/>
    <property type="match status" value="1"/>
</dbReference>
<evidence type="ECO:0000256" key="19">
    <source>
        <dbReference type="PROSITE-ProRule" id="PRU01379"/>
    </source>
</evidence>
<evidence type="ECO:0000256" key="7">
    <source>
        <dbReference type="ARBA" id="ARBA00022670"/>
    </source>
</evidence>
<dbReference type="Gene3D" id="2.60.40.1120">
    <property type="entry name" value="Carboxypeptidase-like, regulatory domain"/>
    <property type="match status" value="1"/>
</dbReference>
<evidence type="ECO:0000313" key="25">
    <source>
        <dbReference type="Proteomes" id="UP000002280"/>
    </source>
</evidence>
<dbReference type="SUPFAM" id="SSF53187">
    <property type="entry name" value="Zn-dependent exopeptidases"/>
    <property type="match status" value="1"/>
</dbReference>
<dbReference type="SMART" id="SM00631">
    <property type="entry name" value="Zn_pept"/>
    <property type="match status" value="1"/>
</dbReference>
<evidence type="ECO:0000256" key="17">
    <source>
        <dbReference type="ARBA" id="ARBA00071410"/>
    </source>
</evidence>
<evidence type="ECO:0000256" key="16">
    <source>
        <dbReference type="ARBA" id="ARBA00057799"/>
    </source>
</evidence>
<dbReference type="FunFam" id="1.10.2000.10:FF:000012">
    <property type="entry name" value="Carboxypeptidase Z"/>
    <property type="match status" value="1"/>
</dbReference>
<dbReference type="GO" id="GO:0008270">
    <property type="term" value="F:zinc ion binding"/>
    <property type="evidence" value="ECO:0007669"/>
    <property type="project" value="InterPro"/>
</dbReference>
<accession>F6TZK5</accession>
<evidence type="ECO:0000256" key="15">
    <source>
        <dbReference type="ARBA" id="ARBA00023180"/>
    </source>
</evidence>
<dbReference type="GO" id="GO:0016485">
    <property type="term" value="P:protein processing"/>
    <property type="evidence" value="ECO:0000318"/>
    <property type="project" value="GO_Central"/>
</dbReference>
<dbReference type="FunFam" id="2.60.40.1120:FF:000010">
    <property type="entry name" value="Carboxypeptidase Z"/>
    <property type="match status" value="1"/>
</dbReference>
<evidence type="ECO:0000259" key="23">
    <source>
        <dbReference type="PROSITE" id="PS52035"/>
    </source>
</evidence>
<dbReference type="GO" id="GO:0004181">
    <property type="term" value="F:metallocarboxypeptidase activity"/>
    <property type="evidence" value="ECO:0000318"/>
    <property type="project" value="GO_Central"/>
</dbReference>
<dbReference type="PRINTS" id="PR00765">
    <property type="entry name" value="CRBOXYPTASEA"/>
</dbReference>
<feature type="domain" description="Peptidase M14" evidence="23">
    <location>
        <begin position="189"/>
        <end position="507"/>
    </location>
</feature>
<keyword evidence="6" id="KW-0121">Carboxypeptidase</keyword>
<keyword evidence="4" id="KW-0964">Secreted</keyword>
<evidence type="ECO:0000256" key="1">
    <source>
        <dbReference type="ARBA" id="ARBA00001947"/>
    </source>
</evidence>
<keyword evidence="13" id="KW-0482">Metalloprotease</keyword>
<dbReference type="OrthoDB" id="10249045at2759"/>
<dbReference type="SUPFAM" id="SSF49464">
    <property type="entry name" value="Carboxypeptidase regulatory domain-like"/>
    <property type="match status" value="1"/>
</dbReference>
<feature type="signal peptide" evidence="21">
    <location>
        <begin position="1"/>
        <end position="21"/>
    </location>
</feature>
<dbReference type="InterPro" id="IPR020067">
    <property type="entry name" value="Frizzled_dom"/>
</dbReference>
<evidence type="ECO:0000256" key="21">
    <source>
        <dbReference type="SAM" id="SignalP"/>
    </source>
</evidence>
<keyword evidence="8" id="KW-0879">Wnt signaling pathway</keyword>
<keyword evidence="14 18" id="KW-1015">Disulfide bond</keyword>
<feature type="chain" id="PRO_5003343719" description="Carboxypeptidase Z" evidence="21">
    <location>
        <begin position="22"/>
        <end position="659"/>
    </location>
</feature>
<dbReference type="GO" id="GO:0005615">
    <property type="term" value="C:extracellular space"/>
    <property type="evidence" value="ECO:0000318"/>
    <property type="project" value="GO_Central"/>
</dbReference>
<gene>
    <name evidence="24" type="primary">CPZ</name>
</gene>
<feature type="disulfide bond" evidence="18">
    <location>
        <begin position="125"/>
        <end position="149"/>
    </location>
</feature>
<comment type="subcellular location">
    <subcellularLocation>
        <location evidence="2">Secreted</location>
        <location evidence="2">Extracellular space</location>
        <location evidence="2">Extracellular matrix</location>
    </subcellularLocation>
</comment>
<dbReference type="GO" id="GO:0016055">
    <property type="term" value="P:Wnt signaling pathway"/>
    <property type="evidence" value="ECO:0007669"/>
    <property type="project" value="UniProtKB-KW"/>
</dbReference>
<comment type="similarity">
    <text evidence="3 19">Belongs to the peptidase M14 family.</text>
</comment>
<dbReference type="Proteomes" id="UP000002280">
    <property type="component" value="Chromosome 5"/>
</dbReference>
<evidence type="ECO:0000256" key="13">
    <source>
        <dbReference type="ARBA" id="ARBA00023049"/>
    </source>
</evidence>
<keyword evidence="25" id="KW-1185">Reference proteome</keyword>
<dbReference type="Bgee" id="ENSMODG00000003209">
    <property type="expression patterns" value="Expressed in spermatid and 20 other cell types or tissues"/>
</dbReference>
<evidence type="ECO:0000256" key="4">
    <source>
        <dbReference type="ARBA" id="ARBA00022525"/>
    </source>
</evidence>
<evidence type="ECO:0000256" key="18">
    <source>
        <dbReference type="PROSITE-ProRule" id="PRU00090"/>
    </source>
</evidence>
<protein>
    <recommendedName>
        <fullName evidence="17">Carboxypeptidase Z</fullName>
    </recommendedName>
</protein>
<organism evidence="24 25">
    <name type="scientific">Monodelphis domestica</name>
    <name type="common">Gray short-tailed opossum</name>
    <dbReference type="NCBI Taxonomy" id="13616"/>
    <lineage>
        <taxon>Eukaryota</taxon>
        <taxon>Metazoa</taxon>
        <taxon>Chordata</taxon>
        <taxon>Craniata</taxon>
        <taxon>Vertebrata</taxon>
        <taxon>Euteleostomi</taxon>
        <taxon>Mammalia</taxon>
        <taxon>Metatheria</taxon>
        <taxon>Didelphimorphia</taxon>
        <taxon>Didelphidae</taxon>
        <taxon>Monodelphis</taxon>
    </lineage>
</organism>
<dbReference type="CDD" id="cd03867">
    <property type="entry name" value="M14_CPZ"/>
    <property type="match status" value="1"/>
</dbReference>
<keyword evidence="15" id="KW-0325">Glycoprotein</keyword>
<dbReference type="eggNOG" id="KOG2649">
    <property type="taxonomic scope" value="Eukaryota"/>
</dbReference>
<evidence type="ECO:0000256" key="9">
    <source>
        <dbReference type="ARBA" id="ARBA00022723"/>
    </source>
</evidence>
<evidence type="ECO:0000256" key="14">
    <source>
        <dbReference type="ARBA" id="ARBA00023157"/>
    </source>
</evidence>
<feature type="domain" description="FZ" evidence="22">
    <location>
        <begin position="41"/>
        <end position="163"/>
    </location>
</feature>
<dbReference type="CTD" id="8532"/>
<keyword evidence="7" id="KW-0645">Protease</keyword>
<dbReference type="PROSITE" id="PS50038">
    <property type="entry name" value="FZ"/>
    <property type="match status" value="1"/>
</dbReference>
<keyword evidence="5" id="KW-0272">Extracellular matrix</keyword>
<dbReference type="InterPro" id="IPR050753">
    <property type="entry name" value="Peptidase_M14_domain"/>
</dbReference>
<comment type="cofactor">
    <cofactor evidence="1">
        <name>Zn(2+)</name>
        <dbReference type="ChEBI" id="CHEBI:29105"/>
    </cofactor>
</comment>
<evidence type="ECO:0000256" key="3">
    <source>
        <dbReference type="ARBA" id="ARBA00005988"/>
    </source>
</evidence>
<dbReference type="FunCoup" id="F6TZK5">
    <property type="interactions" value="132"/>
</dbReference>
<dbReference type="KEGG" id="mdo:100020239"/>
<dbReference type="Gene3D" id="3.40.630.10">
    <property type="entry name" value="Zn peptidases"/>
    <property type="match status" value="1"/>
</dbReference>
<dbReference type="PROSITE" id="PS52035">
    <property type="entry name" value="PEPTIDASE_M14"/>
    <property type="match status" value="1"/>
</dbReference>
<comment type="function">
    <text evidence="16">Cleaves substrates with C-terminal arginine residues. Probably modulates the Wnt signaling pathway, by cleaving some undefined protein. May play a role in cleavage during prohormone processing.</text>
</comment>
<evidence type="ECO:0000313" key="24">
    <source>
        <dbReference type="Ensembl" id="ENSMODP00000003905.3"/>
    </source>
</evidence>
<dbReference type="GeneID" id="100020239"/>
<dbReference type="HOGENOM" id="CLU_006722_5_1_1"/>
<evidence type="ECO:0000256" key="5">
    <source>
        <dbReference type="ARBA" id="ARBA00022530"/>
    </source>
</evidence>
<name>F6TZK5_MONDO</name>
<evidence type="ECO:0000256" key="8">
    <source>
        <dbReference type="ARBA" id="ARBA00022687"/>
    </source>
</evidence>
<dbReference type="FunFam" id="3.40.630.10:FF:000022">
    <property type="entry name" value="Carboxypeptidase Z"/>
    <property type="match status" value="1"/>
</dbReference>
<dbReference type="Gene3D" id="1.10.2000.10">
    <property type="entry name" value="Frizzled cysteine-rich domain"/>
    <property type="match status" value="1"/>
</dbReference>
<evidence type="ECO:0000256" key="2">
    <source>
        <dbReference type="ARBA" id="ARBA00004498"/>
    </source>
</evidence>
<dbReference type="InterPro" id="IPR036790">
    <property type="entry name" value="Frizzled_dom_sf"/>
</dbReference>
<dbReference type="SMART" id="SM00063">
    <property type="entry name" value="FRI"/>
    <property type="match status" value="1"/>
</dbReference>
<feature type="active site" description="Proton donor/acceptor" evidence="19">
    <location>
        <position position="477"/>
    </location>
</feature>
<dbReference type="RefSeq" id="XP_007496867.1">
    <property type="nucleotide sequence ID" value="XM_007496805.3"/>
</dbReference>
<feature type="region of interest" description="Disordered" evidence="20">
    <location>
        <begin position="597"/>
        <end position="630"/>
    </location>
</feature>
<dbReference type="InterPro" id="IPR008969">
    <property type="entry name" value="CarboxyPept-like_regulatory"/>
</dbReference>
<sequence length="659" mass="75264">MWPPFPLLLGLLGSLTGLTAAGPSCKPDQDTIGECHSSSTAENAKCANLELLYCNDVSYNKTSYPNLLDQKSREVVEFSSEYILLSVIHNLLQGECNPDLRFLGCSILAPRCEGGRVMRPCRHVCESLRKSCQPAFDGIDMAWPYFLDCDRFFVSQEEGCYNPLEKLRGGIDDTDGLSSNISSTFIQFTHHSYPQMVRVLKKTASRCSHIARTYSIGRSFDGKDLLVIEFSDRPGHHELLEPEFKYIGNIHGNEVTGKEMLIYLAQYLCSEYLLGNPRVQHLINNTRIHLLPSMNPDGYDVAAAEFHGAGYNGWTNGRQNSQHLDLNRDFPDLTSEYYRLASTRGVRTDHIPISQYYWWGKVAPETKAIMKWMKAIPFVLSASLHGGDLVVSYPFDFSKHPLEEKMFSPTPDEKMFRLLSRAYANVHPMMMDASENRCGGNFLKRGSIINGADWYSFTGGMSDFNYLHTNCFEITVELGCVKFPPEEALYTLWQHNKESLLNFMEMVHRGIKGTVTDKFGKPIKNARILVRGIRHDITTAADGDYWRLLPPGTHIVIAQAPGYTKMIKKVTIPLRMKRAGRVDFILHPLDLHPKKFMKGPRRNGYKRHDPLEDFDPHAENNGDFLDERKRPLQDGNKPWWWSYFTSLNHHKPTWLLKYQ</sequence>
<evidence type="ECO:0000256" key="10">
    <source>
        <dbReference type="ARBA" id="ARBA00022729"/>
    </source>
</evidence>
<proteinExistence type="inferred from homology"/>
<dbReference type="Pfam" id="PF01392">
    <property type="entry name" value="Fz"/>
    <property type="match status" value="1"/>
</dbReference>
<dbReference type="InParanoid" id="F6TZK5"/>
<dbReference type="MEROPS" id="M14.012"/>
<dbReference type="PANTHER" id="PTHR11532">
    <property type="entry name" value="PROTEASE M14 CARBOXYPEPTIDASE"/>
    <property type="match status" value="1"/>
</dbReference>
<evidence type="ECO:0000256" key="12">
    <source>
        <dbReference type="ARBA" id="ARBA00022833"/>
    </source>
</evidence>
<dbReference type="Pfam" id="PF00246">
    <property type="entry name" value="Peptidase_M14"/>
    <property type="match status" value="1"/>
</dbReference>
<feature type="compositionally biased region" description="Basic and acidic residues" evidence="20">
    <location>
        <begin position="606"/>
        <end position="630"/>
    </location>
</feature>
<dbReference type="CDD" id="cd11308">
    <property type="entry name" value="Peptidase_M14NE-CP-C_like"/>
    <property type="match status" value="1"/>
</dbReference>
<dbReference type="Pfam" id="PF13620">
    <property type="entry name" value="CarboxypepD_reg"/>
    <property type="match status" value="1"/>
</dbReference>
<dbReference type="GeneTree" id="ENSGT00940000156391"/>
<dbReference type="OMA" id="DCGRYFA"/>
<reference evidence="24" key="3">
    <citation type="submission" date="2025-09" db="UniProtKB">
        <authorList>
            <consortium name="Ensembl"/>
        </authorList>
    </citation>
    <scope>IDENTIFICATION</scope>
</reference>
<evidence type="ECO:0000256" key="11">
    <source>
        <dbReference type="ARBA" id="ARBA00022801"/>
    </source>
</evidence>
<keyword evidence="10 21" id="KW-0732">Signal</keyword>
<dbReference type="PANTHER" id="PTHR11532:SF63">
    <property type="entry name" value="CARBOXYPEPTIDASE Z"/>
    <property type="match status" value="1"/>
</dbReference>
<evidence type="ECO:0000256" key="20">
    <source>
        <dbReference type="SAM" id="MobiDB-lite"/>
    </source>
</evidence>
<comment type="caution">
    <text evidence="18">Lacks conserved residue(s) required for the propagation of feature annotation.</text>
</comment>
<dbReference type="InterPro" id="IPR000834">
    <property type="entry name" value="Peptidase_M14"/>
</dbReference>
<evidence type="ECO:0000259" key="22">
    <source>
        <dbReference type="PROSITE" id="PS50038"/>
    </source>
</evidence>
<dbReference type="STRING" id="13616.ENSMODP00000003905"/>
<keyword evidence="11" id="KW-0378">Hydrolase</keyword>
<keyword evidence="12" id="KW-0862">Zinc</keyword>
<dbReference type="AlphaFoldDB" id="F6TZK5"/>
<evidence type="ECO:0000256" key="6">
    <source>
        <dbReference type="ARBA" id="ARBA00022645"/>
    </source>
</evidence>
<dbReference type="PROSITE" id="PS00133">
    <property type="entry name" value="CARBOXYPEPT_ZN_2"/>
    <property type="match status" value="1"/>
</dbReference>
<reference evidence="24 25" key="1">
    <citation type="journal article" date="2007" name="Nature">
        <title>Genome of the marsupial Monodelphis domestica reveals innovation in non-coding sequences.</title>
        <authorList>
            <person name="Mikkelsen T.S."/>
            <person name="Wakefield M.J."/>
            <person name="Aken B."/>
            <person name="Amemiya C.T."/>
            <person name="Chang J.L."/>
            <person name="Duke S."/>
            <person name="Garber M."/>
            <person name="Gentles A.J."/>
            <person name="Goodstadt L."/>
            <person name="Heger A."/>
            <person name="Jurka J."/>
            <person name="Kamal M."/>
            <person name="Mauceli E."/>
            <person name="Searle S.M."/>
            <person name="Sharpe T."/>
            <person name="Baker M.L."/>
            <person name="Batzer M.A."/>
            <person name="Benos P.V."/>
            <person name="Belov K."/>
            <person name="Clamp M."/>
            <person name="Cook A."/>
            <person name="Cuff J."/>
            <person name="Das R."/>
            <person name="Davidow L."/>
            <person name="Deakin J.E."/>
            <person name="Fazzari M.J."/>
            <person name="Glass J.L."/>
            <person name="Grabherr M."/>
            <person name="Greally J.M."/>
            <person name="Gu W."/>
            <person name="Hore T.A."/>
            <person name="Huttley G.A."/>
            <person name="Kleber M."/>
            <person name="Jirtle R.L."/>
            <person name="Koina E."/>
            <person name="Lee J.T."/>
            <person name="Mahony S."/>
            <person name="Marra M.A."/>
            <person name="Miller R.D."/>
            <person name="Nicholls R.D."/>
            <person name="Oda M."/>
            <person name="Papenfuss A.T."/>
            <person name="Parra Z.E."/>
            <person name="Pollock D.D."/>
            <person name="Ray D.A."/>
            <person name="Schein J.E."/>
            <person name="Speed T.P."/>
            <person name="Thompson K."/>
            <person name="VandeBerg J.L."/>
            <person name="Wade C.M."/>
            <person name="Walker J.A."/>
            <person name="Waters P.D."/>
            <person name="Webber C."/>
            <person name="Weidman J.R."/>
            <person name="Xie X."/>
            <person name="Zody M.C."/>
            <person name="Baldwin J."/>
            <person name="Abdouelleil A."/>
            <person name="Abdulkadir J."/>
            <person name="Abebe A."/>
            <person name="Abera B."/>
            <person name="Abreu J."/>
            <person name="Acer S.C."/>
            <person name="Aftuck L."/>
            <person name="Alexander A."/>
            <person name="An P."/>
            <person name="Anderson E."/>
            <person name="Anderson S."/>
            <person name="Arachi H."/>
            <person name="Azer M."/>
            <person name="Bachantsang P."/>
            <person name="Barry A."/>
            <person name="Bayul T."/>
            <person name="Berlin A."/>
            <person name="Bessette D."/>
            <person name="Bloom T."/>
            <person name="Bloom T."/>
            <person name="Boguslavskiy L."/>
            <person name="Bonnet C."/>
            <person name="Boukhgalter B."/>
            <person name="Bourzgui I."/>
            <person name="Brown A."/>
            <person name="Cahill P."/>
            <person name="Channer S."/>
            <person name="Cheshatsang Y."/>
            <person name="Chuda L."/>
            <person name="Citroen M."/>
            <person name="Collymore A."/>
            <person name="Cooke P."/>
            <person name="Costello M."/>
            <person name="D'Aco K."/>
            <person name="Daza R."/>
            <person name="De Haan G."/>
            <person name="DeGray S."/>
            <person name="DeMaso C."/>
            <person name="Dhargay N."/>
            <person name="Dooley K."/>
            <person name="Dooley E."/>
            <person name="Doricent M."/>
            <person name="Dorje P."/>
            <person name="Dorjee K."/>
            <person name="Dupes A."/>
            <person name="Elong R."/>
            <person name="Falk J."/>
            <person name="Farina A."/>
            <person name="Faro S."/>
            <person name="Ferguson D."/>
            <person name="Fisher S."/>
            <person name="Foley C.D."/>
            <person name="Franke A."/>
            <person name="Friedrich D."/>
            <person name="Gadbois L."/>
            <person name="Gearin G."/>
            <person name="Gearin C.R."/>
            <person name="Giannoukos G."/>
            <person name="Goode T."/>
            <person name="Graham J."/>
            <person name="Grandbois E."/>
            <person name="Grewal S."/>
            <person name="Gyaltsen K."/>
            <person name="Hafez N."/>
            <person name="Hagos B."/>
            <person name="Hall J."/>
            <person name="Henson C."/>
            <person name="Hollinger A."/>
            <person name="Honan T."/>
            <person name="Huard M.D."/>
            <person name="Hughes L."/>
            <person name="Hurhula B."/>
            <person name="Husby M.E."/>
            <person name="Kamat A."/>
            <person name="Kanga B."/>
            <person name="Kashin S."/>
            <person name="Khazanovich D."/>
            <person name="Kisner P."/>
            <person name="Lance K."/>
            <person name="Lara M."/>
            <person name="Lee W."/>
            <person name="Lennon N."/>
            <person name="Letendre F."/>
            <person name="LeVine R."/>
            <person name="Lipovsky A."/>
            <person name="Liu X."/>
            <person name="Liu J."/>
            <person name="Liu S."/>
            <person name="Lokyitsang T."/>
            <person name="Lokyitsang Y."/>
            <person name="Lubonja R."/>
            <person name="Lui A."/>
            <person name="MacDonald P."/>
            <person name="Magnisalis V."/>
            <person name="Maru K."/>
            <person name="Matthews C."/>
            <person name="McCusker W."/>
            <person name="McDonough S."/>
            <person name="Mehta T."/>
            <person name="Meldrim J."/>
            <person name="Meneus L."/>
            <person name="Mihai O."/>
            <person name="Mihalev A."/>
            <person name="Mihova T."/>
            <person name="Mittelman R."/>
            <person name="Mlenga V."/>
            <person name="Montmayeur A."/>
            <person name="Mulrain L."/>
            <person name="Navidi A."/>
            <person name="Naylor J."/>
            <person name="Negash T."/>
            <person name="Nguyen T."/>
            <person name="Nguyen N."/>
            <person name="Nicol R."/>
            <person name="Norbu C."/>
            <person name="Norbu N."/>
            <person name="Novod N."/>
            <person name="O'Neill B."/>
            <person name="Osman S."/>
            <person name="Markiewicz E."/>
            <person name="Oyono O.L."/>
            <person name="Patti C."/>
            <person name="Phunkhang P."/>
            <person name="Pierre F."/>
            <person name="Priest M."/>
            <person name="Raghuraman S."/>
            <person name="Rege F."/>
            <person name="Reyes R."/>
            <person name="Rise C."/>
            <person name="Rogov P."/>
            <person name="Ross K."/>
            <person name="Ryan E."/>
            <person name="Settipalli S."/>
            <person name="Shea T."/>
            <person name="Sherpa N."/>
            <person name="Shi L."/>
            <person name="Shih D."/>
            <person name="Sparrow T."/>
            <person name="Spaulding J."/>
            <person name="Stalker J."/>
            <person name="Stange-Thomann N."/>
            <person name="Stavropoulos S."/>
            <person name="Stone C."/>
            <person name="Strader C."/>
            <person name="Tesfaye S."/>
            <person name="Thomson T."/>
            <person name="Thoulutsang Y."/>
            <person name="Thoulutsang D."/>
            <person name="Topham K."/>
            <person name="Topping I."/>
            <person name="Tsamla T."/>
            <person name="Vassiliev H."/>
            <person name="Vo A."/>
            <person name="Wangchuk T."/>
            <person name="Wangdi T."/>
            <person name="Weiand M."/>
            <person name="Wilkinson J."/>
            <person name="Wilson A."/>
            <person name="Yadav S."/>
            <person name="Young G."/>
            <person name="Yu Q."/>
            <person name="Zembek L."/>
            <person name="Zhong D."/>
            <person name="Zimmer A."/>
            <person name="Zwirko Z."/>
            <person name="Jaffe D.B."/>
            <person name="Alvarez P."/>
            <person name="Brockman W."/>
            <person name="Butler J."/>
            <person name="Chin C."/>
            <person name="Gnerre S."/>
            <person name="MacCallum I."/>
            <person name="Graves J.A."/>
            <person name="Ponting C.P."/>
            <person name="Breen M."/>
            <person name="Samollow P.B."/>
            <person name="Lander E.S."/>
            <person name="Lindblad-Toh K."/>
        </authorList>
    </citation>
    <scope>NUCLEOTIDE SEQUENCE [LARGE SCALE GENOMIC DNA]</scope>
</reference>
<reference evidence="24" key="2">
    <citation type="submission" date="2025-08" db="UniProtKB">
        <authorList>
            <consortium name="Ensembl"/>
        </authorList>
    </citation>
    <scope>IDENTIFICATION</scope>
</reference>
<dbReference type="GO" id="GO:0006518">
    <property type="term" value="P:peptide metabolic process"/>
    <property type="evidence" value="ECO:0000318"/>
    <property type="project" value="GO_Central"/>
</dbReference>
<dbReference type="Ensembl" id="ENSMODT00000003991.4">
    <property type="protein sequence ID" value="ENSMODP00000003905.3"/>
    <property type="gene ID" value="ENSMODG00000003209.4"/>
</dbReference>
<dbReference type="InterPro" id="IPR034239">
    <property type="entry name" value="M14_CPZ_CPD"/>
</dbReference>
<keyword evidence="9" id="KW-0479">Metal-binding</keyword>